<gene>
    <name evidence="1" type="ORF">S01H1_73430</name>
</gene>
<dbReference type="AlphaFoldDB" id="X0WE93"/>
<reference evidence="1" key="1">
    <citation type="journal article" date="2014" name="Front. Microbiol.">
        <title>High frequency of phylogenetically diverse reductive dehalogenase-homologous genes in deep subseafloor sedimentary metagenomes.</title>
        <authorList>
            <person name="Kawai M."/>
            <person name="Futagami T."/>
            <person name="Toyoda A."/>
            <person name="Takaki Y."/>
            <person name="Nishi S."/>
            <person name="Hori S."/>
            <person name="Arai W."/>
            <person name="Tsubouchi T."/>
            <person name="Morono Y."/>
            <person name="Uchiyama I."/>
            <person name="Ito T."/>
            <person name="Fujiyama A."/>
            <person name="Inagaki F."/>
            <person name="Takami H."/>
        </authorList>
    </citation>
    <scope>NUCLEOTIDE SEQUENCE</scope>
    <source>
        <strain evidence="1">Expedition CK06-06</strain>
    </source>
</reference>
<proteinExistence type="predicted"/>
<feature type="non-terminal residue" evidence="1">
    <location>
        <position position="39"/>
    </location>
</feature>
<evidence type="ECO:0000313" key="1">
    <source>
        <dbReference type="EMBL" id="GAG29324.1"/>
    </source>
</evidence>
<dbReference type="EMBL" id="BARS01049060">
    <property type="protein sequence ID" value="GAG29324.1"/>
    <property type="molecule type" value="Genomic_DNA"/>
</dbReference>
<comment type="caution">
    <text evidence="1">The sequence shown here is derived from an EMBL/GenBank/DDBJ whole genome shotgun (WGS) entry which is preliminary data.</text>
</comment>
<sequence>MAGVDVASGVLITRGTLGEGVSCTTLTNDSPELPGGCTS</sequence>
<accession>X0WE93</accession>
<name>X0WE93_9ZZZZ</name>
<organism evidence="1">
    <name type="scientific">marine sediment metagenome</name>
    <dbReference type="NCBI Taxonomy" id="412755"/>
    <lineage>
        <taxon>unclassified sequences</taxon>
        <taxon>metagenomes</taxon>
        <taxon>ecological metagenomes</taxon>
    </lineage>
</organism>
<protein>
    <submittedName>
        <fullName evidence="1">Uncharacterized protein</fullName>
    </submittedName>
</protein>